<dbReference type="SMART" id="SM00211">
    <property type="entry name" value="TY"/>
    <property type="match status" value="1"/>
</dbReference>
<feature type="domain" description="Thyroglobulin type-1" evidence="18">
    <location>
        <begin position="816"/>
        <end position="886"/>
    </location>
</feature>
<evidence type="ECO:0000256" key="15">
    <source>
        <dbReference type="SAM" id="SignalP"/>
    </source>
</evidence>
<dbReference type="SUPFAM" id="SSF57184">
    <property type="entry name" value="Growth factor receptor domain"/>
    <property type="match status" value="2"/>
</dbReference>
<dbReference type="PANTHER" id="PTHR46513:SF6">
    <property type="entry name" value="NIDOGEN-1"/>
    <property type="match status" value="1"/>
</dbReference>
<dbReference type="InterPro" id="IPR049883">
    <property type="entry name" value="NOTCH1_EGF-like"/>
</dbReference>
<evidence type="ECO:0000256" key="11">
    <source>
        <dbReference type="ARBA" id="ARBA00023180"/>
    </source>
</evidence>
<dbReference type="SMART" id="SM00181">
    <property type="entry name" value="EGF"/>
    <property type="match status" value="6"/>
</dbReference>
<dbReference type="Pfam" id="PF14670">
    <property type="entry name" value="FXa_inhibition"/>
    <property type="match status" value="1"/>
</dbReference>
<keyword evidence="4 12" id="KW-0245">EGF-like domain</keyword>
<dbReference type="SUPFAM" id="SSF57610">
    <property type="entry name" value="Thyroglobulin type-1 domain"/>
    <property type="match status" value="1"/>
</dbReference>
<evidence type="ECO:0000259" key="19">
    <source>
        <dbReference type="PROSITE" id="PS51220"/>
    </source>
</evidence>
<dbReference type="Pfam" id="PF06119">
    <property type="entry name" value="NIDO"/>
    <property type="match status" value="1"/>
</dbReference>
<dbReference type="GO" id="GO:0005886">
    <property type="term" value="C:plasma membrane"/>
    <property type="evidence" value="ECO:0007669"/>
    <property type="project" value="TreeGrafter"/>
</dbReference>
<feature type="repeat" description="LDL-receptor class B" evidence="13">
    <location>
        <begin position="958"/>
        <end position="1000"/>
    </location>
</feature>
<evidence type="ECO:0000313" key="20">
    <source>
        <dbReference type="Ensembl" id="ENSLLEP00000008577.1"/>
    </source>
</evidence>
<dbReference type="Gene3D" id="2.120.10.30">
    <property type="entry name" value="TolB, C-terminal domain"/>
    <property type="match status" value="1"/>
</dbReference>
<dbReference type="GeneTree" id="ENSGT00940000156318"/>
<evidence type="ECO:0000256" key="9">
    <source>
        <dbReference type="ARBA" id="ARBA00022889"/>
    </source>
</evidence>
<dbReference type="Pfam" id="PF12947">
    <property type="entry name" value="EGF_3"/>
    <property type="match status" value="2"/>
</dbReference>
<evidence type="ECO:0000256" key="14">
    <source>
        <dbReference type="PROSITE-ProRule" id="PRU00500"/>
    </source>
</evidence>
<dbReference type="CDD" id="cd00255">
    <property type="entry name" value="nidG2"/>
    <property type="match status" value="1"/>
</dbReference>
<feature type="domain" description="Nidogen G2 beta-barrel" evidence="17">
    <location>
        <begin position="405"/>
        <end position="638"/>
    </location>
</feature>
<evidence type="ECO:0000313" key="21">
    <source>
        <dbReference type="Proteomes" id="UP000694569"/>
    </source>
</evidence>
<sequence>MMKIRRLFFFPQFFHILLCLLLDPGTCITINQLLPYGQGMGDLDLGHGDDVTEEFNIQQPFRFYDATVSSIFVTTNGMIATSKPTNEDEYLETFPPNFGAIAPFFSDLDTNSFGSIHYREDSSQDILDLVSKYINRGFPGTRFNPKAAVIVTWDDVPPYTIQRGDTLPEDKKNTFQAVITSDDSKSYAIFLYPEDGLSFYGTPSKKAYDKEISARVGFSKGTQTFLFWSNKGPYNEFANTVESLERLPWESNSGLQGVWVYEIGSQSTSTSVLAANIKTLTDISETIDHKVHVDLPEDHFSVLNRQPVPLTTQTPDETLSYELPDVDVDTYRYQIPNTNQEVVHVDENIDTGVVFQYNTGSQQTCANNRHKCSIYASCKDYTTGYCCNCNPGYYGNGRQCVSEGSAQRVNGKVKGRIFVGNNPDAAVFENIDLHSYIVVNDGRAYTAISTIVDSLGFSLLPLVPIGGVIGWMFALQQPGYKNGFSITGGEFSRTTEVTFLQSNKKLVIKQQFNGIDEHGHLTISTELEGSIPEIPSGSIVRIEPYKELYQTASNVITSISTREYNVEDPSGNSKTLSYQWKQTITFQECSHDNIAPSIPAIQQLSVDRVFVLYDKNEQILRYASSNSIGSISTTPVDTNQNPCYSGTHSCDTNAVCRPGQGNQFICECSSGFRGDGRSCYDIDECQEQASICGSNALCNNHPGTFRCECNDGYQFMADGKTCSPVDLPTNHCLTGTHNCDIAERARCIYTGRSSYICACLPGFSGDGHSCVDVDECHTSSCHTDAICYNTPGSFSCACKAGYRGNGIECFPGESEKTKCQLHLERILGSSIPRGPRPVGQFIPQCDDNGNYSPQQCHASSGYCWCVDRNGDEIDGTRVGPGRTPPCLDTVTPPPPPVGPTPRPDVVPLPSGTHLLFAQSGKIEHVPLEGNNMMKSDAKALLHIPDKVIIGLAYDCVDKFVYWTDISGPSISRASISGGEPTTIVKTDLGSPEGIAIDYLGRNIFWTDSVLNKIEVSKLDGSNRRVLFDTDLENPRGIVADAAKGNLYWTDWNRVAPKIETSYLDGTNRRILVKDDLALPNGLTVDPYSSMLCWVDAGTKRMECMNPNQPGRRKIVEGIQYPFDVTSYGKNLYYTDWKRDAVVAVDRTISKENDSFQPHKRSRIYGITTAYSQCPQGQNYCAVNNGGCTHLCLATPGGRSCLCPENTVGVDCIERN</sequence>
<keyword evidence="3" id="KW-0272">Extracellular matrix</keyword>
<dbReference type="SMART" id="SM00682">
    <property type="entry name" value="G2F"/>
    <property type="match status" value="1"/>
</dbReference>
<proteinExistence type="predicted"/>
<dbReference type="PROSITE" id="PS00010">
    <property type="entry name" value="ASX_HYDROXYL"/>
    <property type="match status" value="2"/>
</dbReference>
<dbReference type="InterPro" id="IPR006605">
    <property type="entry name" value="G2_nidogen/fibulin_G2F"/>
</dbReference>
<feature type="domain" description="EGF-like" evidence="16">
    <location>
        <begin position="772"/>
        <end position="810"/>
    </location>
</feature>
<protein>
    <submittedName>
        <fullName evidence="20">Nidogen 1</fullName>
    </submittedName>
</protein>
<dbReference type="SMART" id="SM00539">
    <property type="entry name" value="NIDO"/>
    <property type="match status" value="1"/>
</dbReference>
<feature type="repeat" description="LDL-receptor class B" evidence="13">
    <location>
        <begin position="1044"/>
        <end position="1088"/>
    </location>
</feature>
<evidence type="ECO:0000256" key="4">
    <source>
        <dbReference type="ARBA" id="ARBA00022536"/>
    </source>
</evidence>
<dbReference type="Pfam" id="PF07474">
    <property type="entry name" value="G2F"/>
    <property type="match status" value="1"/>
</dbReference>
<evidence type="ECO:0000256" key="6">
    <source>
        <dbReference type="ARBA" id="ARBA00022737"/>
    </source>
</evidence>
<dbReference type="GO" id="GO:0005604">
    <property type="term" value="C:basement membrane"/>
    <property type="evidence" value="ECO:0007669"/>
    <property type="project" value="UniProtKB-SubCell"/>
</dbReference>
<evidence type="ECO:0000259" key="17">
    <source>
        <dbReference type="PROSITE" id="PS50993"/>
    </source>
</evidence>
<comment type="subcellular location">
    <subcellularLocation>
        <location evidence="1">Secreted</location>
        <location evidence="1">Extracellular space</location>
        <location evidence="1">Extracellular matrix</location>
        <location evidence="1">Basement membrane</location>
    </subcellularLocation>
</comment>
<dbReference type="InterPro" id="IPR018097">
    <property type="entry name" value="EGF_Ca-bd_CS"/>
</dbReference>
<dbReference type="FunFam" id="2.10.25.10:FF:000139">
    <property type="entry name" value="Fibulin-1"/>
    <property type="match status" value="1"/>
</dbReference>
<keyword evidence="8" id="KW-0084">Basement membrane</keyword>
<gene>
    <name evidence="20" type="primary">NID1</name>
</gene>
<evidence type="ECO:0000256" key="10">
    <source>
        <dbReference type="ARBA" id="ARBA00023157"/>
    </source>
</evidence>
<dbReference type="GO" id="GO:0042813">
    <property type="term" value="F:Wnt receptor activity"/>
    <property type="evidence" value="ECO:0007669"/>
    <property type="project" value="TreeGrafter"/>
</dbReference>
<dbReference type="Ensembl" id="ENSLLET00000008919.1">
    <property type="protein sequence ID" value="ENSLLEP00000008577.1"/>
    <property type="gene ID" value="ENSLLEG00000005380.1"/>
</dbReference>
<dbReference type="PROSITE" id="PS01187">
    <property type="entry name" value="EGF_CA"/>
    <property type="match status" value="2"/>
</dbReference>
<evidence type="ECO:0000256" key="3">
    <source>
        <dbReference type="ARBA" id="ARBA00022530"/>
    </source>
</evidence>
<dbReference type="GO" id="GO:0005509">
    <property type="term" value="F:calcium ion binding"/>
    <property type="evidence" value="ECO:0007669"/>
    <property type="project" value="InterPro"/>
</dbReference>
<dbReference type="FunFam" id="2.40.155.10:FF:000001">
    <property type="entry name" value="Nidogen 1"/>
    <property type="match status" value="1"/>
</dbReference>
<dbReference type="PROSITE" id="PS51220">
    <property type="entry name" value="NIDO"/>
    <property type="match status" value="1"/>
</dbReference>
<keyword evidence="5 15" id="KW-0732">Signal</keyword>
<dbReference type="FunFam" id="2.10.25.10:FF:000297">
    <property type="entry name" value="Nidogen 1"/>
    <property type="match status" value="1"/>
</dbReference>
<reference evidence="20" key="1">
    <citation type="submission" date="2025-08" db="UniProtKB">
        <authorList>
            <consortium name="Ensembl"/>
        </authorList>
    </citation>
    <scope>IDENTIFICATION</scope>
</reference>
<evidence type="ECO:0000259" key="18">
    <source>
        <dbReference type="PROSITE" id="PS51162"/>
    </source>
</evidence>
<dbReference type="InterPro" id="IPR000742">
    <property type="entry name" value="EGF"/>
</dbReference>
<dbReference type="Pfam" id="PF07645">
    <property type="entry name" value="EGF_CA"/>
    <property type="match status" value="1"/>
</dbReference>
<organism evidence="20 21">
    <name type="scientific">Leptobrachium leishanense</name>
    <name type="common">Leishan spiny toad</name>
    <dbReference type="NCBI Taxonomy" id="445787"/>
    <lineage>
        <taxon>Eukaryota</taxon>
        <taxon>Metazoa</taxon>
        <taxon>Chordata</taxon>
        <taxon>Craniata</taxon>
        <taxon>Vertebrata</taxon>
        <taxon>Euteleostomi</taxon>
        <taxon>Amphibia</taxon>
        <taxon>Batrachia</taxon>
        <taxon>Anura</taxon>
        <taxon>Pelobatoidea</taxon>
        <taxon>Megophryidae</taxon>
        <taxon>Leptobrachium</taxon>
    </lineage>
</organism>
<keyword evidence="9" id="KW-0130">Cell adhesion</keyword>
<feature type="domain" description="EGF-like" evidence="16">
    <location>
        <begin position="681"/>
        <end position="723"/>
    </location>
</feature>
<dbReference type="SMART" id="SM00135">
    <property type="entry name" value="LY"/>
    <property type="match status" value="5"/>
</dbReference>
<dbReference type="InterPro" id="IPR024731">
    <property type="entry name" value="NELL2-like_EGF"/>
</dbReference>
<reference evidence="20" key="2">
    <citation type="submission" date="2025-09" db="UniProtKB">
        <authorList>
            <consortium name="Ensembl"/>
        </authorList>
    </citation>
    <scope>IDENTIFICATION</scope>
</reference>
<dbReference type="PANTHER" id="PTHR46513">
    <property type="entry name" value="VITELLOGENIN RECEPTOR-LIKE PROTEIN-RELATED-RELATED"/>
    <property type="match status" value="1"/>
</dbReference>
<feature type="domain" description="NIDO" evidence="19">
    <location>
        <begin position="103"/>
        <end position="266"/>
    </location>
</feature>
<dbReference type="FunFam" id="2.10.25.10:FF:000038">
    <property type="entry name" value="Fibrillin 2"/>
    <property type="match status" value="1"/>
</dbReference>
<dbReference type="PROSITE" id="PS01186">
    <property type="entry name" value="EGF_2"/>
    <property type="match status" value="5"/>
</dbReference>
<name>A0A8C5M2K8_9ANUR</name>
<dbReference type="SUPFAM" id="SSF54511">
    <property type="entry name" value="GFP-like"/>
    <property type="match status" value="1"/>
</dbReference>
<dbReference type="GO" id="GO:0017147">
    <property type="term" value="F:Wnt-protein binding"/>
    <property type="evidence" value="ECO:0007669"/>
    <property type="project" value="TreeGrafter"/>
</dbReference>
<dbReference type="FunFam" id="2.10.25.10:FF:000281">
    <property type="entry name" value="Nidogen 1"/>
    <property type="match status" value="1"/>
</dbReference>
<feature type="signal peptide" evidence="15">
    <location>
        <begin position="1"/>
        <end position="27"/>
    </location>
</feature>
<dbReference type="Pfam" id="PF00058">
    <property type="entry name" value="Ldl_recept_b"/>
    <property type="match status" value="3"/>
</dbReference>
<dbReference type="InterPro" id="IPR009030">
    <property type="entry name" value="Growth_fac_rcpt_cys_sf"/>
</dbReference>
<dbReference type="SUPFAM" id="SSF63825">
    <property type="entry name" value="YWTD domain"/>
    <property type="match status" value="1"/>
</dbReference>
<dbReference type="Pfam" id="PF12662">
    <property type="entry name" value="cEGF"/>
    <property type="match status" value="1"/>
</dbReference>
<dbReference type="InterPro" id="IPR050778">
    <property type="entry name" value="Cueball_EGF_LRP_Nidogen"/>
</dbReference>
<dbReference type="InterPro" id="IPR000033">
    <property type="entry name" value="LDLR_classB_rpt"/>
</dbReference>
<keyword evidence="10 14" id="KW-1015">Disulfide bond</keyword>
<dbReference type="InterPro" id="IPR000152">
    <property type="entry name" value="EGF-type_Asp/Asn_hydroxyl_site"/>
</dbReference>
<evidence type="ECO:0000256" key="2">
    <source>
        <dbReference type="ARBA" id="ARBA00022525"/>
    </source>
</evidence>
<dbReference type="PROSITE" id="PS51162">
    <property type="entry name" value="THYROGLOBULIN_1_2"/>
    <property type="match status" value="1"/>
</dbReference>
<dbReference type="InterPro" id="IPR003886">
    <property type="entry name" value="NIDO_dom"/>
</dbReference>
<feature type="disulfide bond" evidence="14">
    <location>
        <begin position="856"/>
        <end position="863"/>
    </location>
</feature>
<evidence type="ECO:0000256" key="1">
    <source>
        <dbReference type="ARBA" id="ARBA00004302"/>
    </source>
</evidence>
<feature type="chain" id="PRO_5034974946" evidence="15">
    <location>
        <begin position="28"/>
        <end position="1215"/>
    </location>
</feature>
<dbReference type="CDD" id="cd00191">
    <property type="entry name" value="TY"/>
    <property type="match status" value="1"/>
</dbReference>
<dbReference type="InterPro" id="IPR026823">
    <property type="entry name" value="cEGF"/>
</dbReference>
<dbReference type="GO" id="GO:0007160">
    <property type="term" value="P:cell-matrix adhesion"/>
    <property type="evidence" value="ECO:0007669"/>
    <property type="project" value="InterPro"/>
</dbReference>
<dbReference type="InterPro" id="IPR011042">
    <property type="entry name" value="6-blade_b-propeller_TolB-like"/>
</dbReference>
<dbReference type="PROSITE" id="PS51120">
    <property type="entry name" value="LDLRB"/>
    <property type="match status" value="3"/>
</dbReference>
<accession>A0A8C5M2K8</accession>
<feature type="repeat" description="LDL-receptor class B" evidence="13">
    <location>
        <begin position="1001"/>
        <end position="1043"/>
    </location>
</feature>
<keyword evidence="6" id="KW-0677">Repeat</keyword>
<dbReference type="Gene3D" id="2.40.155.10">
    <property type="entry name" value="Green fluorescent protein"/>
    <property type="match status" value="1"/>
</dbReference>
<dbReference type="Pfam" id="PF00086">
    <property type="entry name" value="Thyroglobulin_1"/>
    <property type="match status" value="1"/>
</dbReference>
<dbReference type="PROSITE" id="PS50026">
    <property type="entry name" value="EGF_3"/>
    <property type="match status" value="4"/>
</dbReference>
<evidence type="ECO:0000256" key="12">
    <source>
        <dbReference type="PROSITE-ProRule" id="PRU00076"/>
    </source>
</evidence>
<comment type="caution">
    <text evidence="12">Lacks conserved residue(s) required for the propagation of feature annotation.</text>
</comment>
<dbReference type="InterPro" id="IPR036857">
    <property type="entry name" value="Thyroglobulin_1_sf"/>
</dbReference>
<dbReference type="GO" id="GO:0060070">
    <property type="term" value="P:canonical Wnt signaling pathway"/>
    <property type="evidence" value="ECO:0007669"/>
    <property type="project" value="TreeGrafter"/>
</dbReference>
<dbReference type="PROSITE" id="PS50993">
    <property type="entry name" value="NIDOGEN_G2"/>
    <property type="match status" value="1"/>
</dbReference>
<dbReference type="Gene3D" id="2.10.25.10">
    <property type="entry name" value="Laminin"/>
    <property type="match status" value="5"/>
</dbReference>
<dbReference type="InterPro" id="IPR001881">
    <property type="entry name" value="EGF-like_Ca-bd_dom"/>
</dbReference>
<dbReference type="SMART" id="SM00179">
    <property type="entry name" value="EGF_CA"/>
    <property type="match status" value="3"/>
</dbReference>
<evidence type="ECO:0000256" key="5">
    <source>
        <dbReference type="ARBA" id="ARBA00022729"/>
    </source>
</evidence>
<dbReference type="AlphaFoldDB" id="A0A8C5M2K8"/>
<dbReference type="FunFam" id="2.120.10.30:FF:000030">
    <property type="entry name" value="Nidogen 1"/>
    <property type="match status" value="1"/>
</dbReference>
<evidence type="ECO:0000259" key="16">
    <source>
        <dbReference type="PROSITE" id="PS50026"/>
    </source>
</evidence>
<feature type="domain" description="EGF-like" evidence="16">
    <location>
        <begin position="728"/>
        <end position="771"/>
    </location>
</feature>
<evidence type="ECO:0000256" key="8">
    <source>
        <dbReference type="ARBA" id="ARBA00022869"/>
    </source>
</evidence>
<dbReference type="OrthoDB" id="9990982at2759"/>
<evidence type="ECO:0000256" key="7">
    <source>
        <dbReference type="ARBA" id="ARBA00022837"/>
    </source>
</evidence>
<dbReference type="Gene3D" id="4.10.800.10">
    <property type="entry name" value="Thyroglobulin type-1"/>
    <property type="match status" value="1"/>
</dbReference>
<keyword evidence="11" id="KW-0325">Glycoprotein</keyword>
<keyword evidence="21" id="KW-1185">Reference proteome</keyword>
<dbReference type="InterPro" id="IPR000716">
    <property type="entry name" value="Thyroglobulin_1"/>
</dbReference>
<dbReference type="InterPro" id="IPR009017">
    <property type="entry name" value="GFP"/>
</dbReference>
<dbReference type="CDD" id="cd00054">
    <property type="entry name" value="EGF_CA"/>
    <property type="match status" value="2"/>
</dbReference>
<keyword evidence="2" id="KW-0964">Secreted</keyword>
<keyword evidence="7" id="KW-0106">Calcium</keyword>
<dbReference type="PROSITE" id="PS00484">
    <property type="entry name" value="THYROGLOBULIN_1_1"/>
    <property type="match status" value="1"/>
</dbReference>
<dbReference type="Proteomes" id="UP000694569">
    <property type="component" value="Unplaced"/>
</dbReference>
<evidence type="ECO:0000256" key="13">
    <source>
        <dbReference type="PROSITE-ProRule" id="PRU00461"/>
    </source>
</evidence>
<dbReference type="FunFam" id="4.10.800.10:FF:000001">
    <property type="entry name" value="Testican-3 isoform 2"/>
    <property type="match status" value="1"/>
</dbReference>
<feature type="domain" description="EGF-like" evidence="16">
    <location>
        <begin position="639"/>
        <end position="680"/>
    </location>
</feature>